<protein>
    <recommendedName>
        <fullName evidence="7">Endolytic murein transglycosylase</fullName>
        <ecNumber evidence="7">4.2.2.29</ecNumber>
    </recommendedName>
    <alternativeName>
        <fullName evidence="7">Peptidoglycan lytic transglycosylase</fullName>
    </alternativeName>
    <alternativeName>
        <fullName evidence="7">Peptidoglycan polymerization terminase</fullName>
    </alternativeName>
</protein>
<organism evidence="9 10">
    <name type="scientific">Streptomyces lasalocidi</name>
    <name type="common">Streptomyces lasaliensis</name>
    <dbReference type="NCBI Taxonomy" id="324833"/>
    <lineage>
        <taxon>Bacteria</taxon>
        <taxon>Bacillati</taxon>
        <taxon>Actinomycetota</taxon>
        <taxon>Actinomycetes</taxon>
        <taxon>Kitasatosporales</taxon>
        <taxon>Streptomycetaceae</taxon>
        <taxon>Streptomyces</taxon>
    </lineage>
</organism>
<dbReference type="GO" id="GO:0008932">
    <property type="term" value="F:lytic endotransglycosylase activity"/>
    <property type="evidence" value="ECO:0007669"/>
    <property type="project" value="UniProtKB-UniRule"/>
</dbReference>
<evidence type="ECO:0000256" key="4">
    <source>
        <dbReference type="ARBA" id="ARBA00023136"/>
    </source>
</evidence>
<gene>
    <name evidence="7 9" type="primary">mltG</name>
    <name evidence="9" type="ORF">E4U91_06295</name>
</gene>
<evidence type="ECO:0000313" key="9">
    <source>
        <dbReference type="EMBL" id="TKS99772.1"/>
    </source>
</evidence>
<evidence type="ECO:0000256" key="6">
    <source>
        <dbReference type="ARBA" id="ARBA00023316"/>
    </source>
</evidence>
<dbReference type="GO" id="GO:0071555">
    <property type="term" value="P:cell wall organization"/>
    <property type="evidence" value="ECO:0007669"/>
    <property type="project" value="UniProtKB-KW"/>
</dbReference>
<feature type="region of interest" description="Disordered" evidence="8">
    <location>
        <begin position="1"/>
        <end position="246"/>
    </location>
</feature>
<accession>A0A4V6AWS2</accession>
<evidence type="ECO:0000256" key="5">
    <source>
        <dbReference type="ARBA" id="ARBA00023239"/>
    </source>
</evidence>
<comment type="caution">
    <text evidence="9">The sequence shown here is derived from an EMBL/GenBank/DDBJ whole genome shotgun (WGS) entry which is preliminary data.</text>
</comment>
<keyword evidence="2 7" id="KW-0812">Transmembrane</keyword>
<keyword evidence="1 7" id="KW-1003">Cell membrane</keyword>
<feature type="site" description="Important for catalytic activity" evidence="7">
    <location>
        <position position="480"/>
    </location>
</feature>
<comment type="subcellular location">
    <subcellularLocation>
        <location evidence="7">Cell membrane</location>
        <topology evidence="7">Single-pass membrane protein</topology>
    </subcellularLocation>
</comment>
<dbReference type="Pfam" id="PF02618">
    <property type="entry name" value="YceG"/>
    <property type="match status" value="1"/>
</dbReference>
<keyword evidence="3 7" id="KW-1133">Transmembrane helix</keyword>
<sequence>MTEYGRGQGSEPWPPEDPLYGDDGWGGQQPHAGHQPAHGGQQQHPQNPQQPHQQSQYGDWSGHQGYDPGQQQYDQQQYDQQQYTGGQYQGGHQQYPEQHQQYGGRQQYPPADQQYGEQQQYAHQGQQVYQQGGWDGTGTHAHVPYAADPGDPYGQQPAAYGAEQPDLYGTQDAYPPPEPPGRRGAEPEPEAEPQAATDWDPGPDRGEHAFFAGGGDTVADTDDADDDEHGGAGRRGRGGKGDKSKKRRNGCACLVVLLVFGGGLAGVSYVGYTFYQNRYASAPDYTGDGTGQTVSIEVPKGAGGAEIGRRLKEAGVVRSVDAFVSAFTHNPEGDKIQAGAYILKKQMSAASAVEMMLDPKSQANVMVKPGQRNVQVYQAIDDKLGLSAGTTKGVARKEYADLGLPSWAKAGENVKDPLEGFLYPGTYAAAKGMKPEAVLKEMVEQADAAYAKYDLTAKAKQFKLDGPMQVITVASLVQAEGKTIDDYRKMAEVVYNRLDYSNPETYGFLQFDSTYNYVKNQSNIDISLAEIKQNKDPYNTYSHKGLPPGPIGNPGETALKATLDPTDDGWYYFVATDGVSKTEFARTHADFEKLRDKFNARSDD</sequence>
<feature type="compositionally biased region" description="Low complexity" evidence="8">
    <location>
        <begin position="28"/>
        <end position="54"/>
    </location>
</feature>
<dbReference type="GO" id="GO:0009252">
    <property type="term" value="P:peptidoglycan biosynthetic process"/>
    <property type="evidence" value="ECO:0007669"/>
    <property type="project" value="UniProtKB-UniRule"/>
</dbReference>
<dbReference type="OrthoDB" id="9814591at2"/>
<evidence type="ECO:0000256" key="2">
    <source>
        <dbReference type="ARBA" id="ARBA00022692"/>
    </source>
</evidence>
<comment type="function">
    <text evidence="7">Functions as a peptidoglycan terminase that cleaves nascent peptidoglycan strands endolytically to terminate their elongation.</text>
</comment>
<keyword evidence="6 7" id="KW-0961">Cell wall biogenesis/degradation</keyword>
<comment type="similarity">
    <text evidence="7">Belongs to the transglycosylase MltG family.</text>
</comment>
<keyword evidence="4 7" id="KW-0472">Membrane</keyword>
<evidence type="ECO:0000256" key="3">
    <source>
        <dbReference type="ARBA" id="ARBA00022989"/>
    </source>
</evidence>
<dbReference type="Proteomes" id="UP000305929">
    <property type="component" value="Unassembled WGS sequence"/>
</dbReference>
<evidence type="ECO:0000313" key="10">
    <source>
        <dbReference type="Proteomes" id="UP000305929"/>
    </source>
</evidence>
<proteinExistence type="inferred from homology"/>
<dbReference type="NCBIfam" id="TIGR00247">
    <property type="entry name" value="endolytic transglycosylase MltG"/>
    <property type="match status" value="1"/>
</dbReference>
<feature type="compositionally biased region" description="Acidic residues" evidence="8">
    <location>
        <begin position="219"/>
        <end position="228"/>
    </location>
</feature>
<evidence type="ECO:0000256" key="8">
    <source>
        <dbReference type="SAM" id="MobiDB-lite"/>
    </source>
</evidence>
<feature type="compositionally biased region" description="Basic residues" evidence="8">
    <location>
        <begin position="232"/>
        <end position="246"/>
    </location>
</feature>
<reference evidence="9 10" key="1">
    <citation type="submission" date="2019-04" db="EMBL/GenBank/DDBJ databases">
        <title>Streptomyces lasaliensis sp. nov., an Actinomycete isolated from soil which produces the polyether antibiotic lasalocid.</title>
        <authorList>
            <person name="Erwin G."/>
            <person name="Haber C."/>
        </authorList>
    </citation>
    <scope>NUCLEOTIDE SEQUENCE [LARGE SCALE GENOMIC DNA]</scope>
    <source>
        <strain evidence="9 10">X-537</strain>
    </source>
</reference>
<comment type="catalytic activity">
    <reaction evidence="7">
        <text>a peptidoglycan chain = a peptidoglycan chain with N-acetyl-1,6-anhydromuramyl-[peptide] at the reducing end + a peptidoglycan chain with N-acetylglucosamine at the non-reducing end.</text>
        <dbReference type="EC" id="4.2.2.29"/>
    </reaction>
</comment>
<name>A0A4V6AWS2_STRLS</name>
<dbReference type="AlphaFoldDB" id="A0A4V6AWS2"/>
<dbReference type="RefSeq" id="WP_137305914.1">
    <property type="nucleotide sequence ID" value="NZ_SZNQ01000001.1"/>
</dbReference>
<feature type="transmembrane region" description="Helical" evidence="7">
    <location>
        <begin position="250"/>
        <end position="272"/>
    </location>
</feature>
<dbReference type="Gene3D" id="3.30.1490.480">
    <property type="entry name" value="Endolytic murein transglycosylase"/>
    <property type="match status" value="1"/>
</dbReference>
<dbReference type="EMBL" id="SZNQ01000001">
    <property type="protein sequence ID" value="TKS99772.1"/>
    <property type="molecule type" value="Genomic_DNA"/>
</dbReference>
<dbReference type="EC" id="4.2.2.29" evidence="7"/>
<dbReference type="HAMAP" id="MF_02065">
    <property type="entry name" value="MltG"/>
    <property type="match status" value="1"/>
</dbReference>
<dbReference type="PANTHER" id="PTHR30518:SF2">
    <property type="entry name" value="ENDOLYTIC MUREIN TRANSGLYCOSYLASE"/>
    <property type="match status" value="1"/>
</dbReference>
<feature type="compositionally biased region" description="Low complexity" evidence="8">
    <location>
        <begin position="113"/>
        <end position="132"/>
    </location>
</feature>
<dbReference type="GO" id="GO:0005886">
    <property type="term" value="C:plasma membrane"/>
    <property type="evidence" value="ECO:0007669"/>
    <property type="project" value="UniProtKB-SubCell"/>
</dbReference>
<feature type="compositionally biased region" description="Low complexity" evidence="8">
    <location>
        <begin position="62"/>
        <end position="104"/>
    </location>
</feature>
<dbReference type="PANTHER" id="PTHR30518">
    <property type="entry name" value="ENDOLYTIC MUREIN TRANSGLYCOSYLASE"/>
    <property type="match status" value="1"/>
</dbReference>
<keyword evidence="5 7" id="KW-0456">Lyase</keyword>
<evidence type="ECO:0000256" key="1">
    <source>
        <dbReference type="ARBA" id="ARBA00022475"/>
    </source>
</evidence>
<evidence type="ECO:0000256" key="7">
    <source>
        <dbReference type="HAMAP-Rule" id="MF_02065"/>
    </source>
</evidence>
<dbReference type="InterPro" id="IPR003770">
    <property type="entry name" value="MLTG-like"/>
</dbReference>
<keyword evidence="10" id="KW-1185">Reference proteome</keyword>